<accession>A0A8H6DVY1</accession>
<comment type="caution">
    <text evidence="1">The sequence shown here is derived from an EMBL/GenBank/DDBJ whole genome shotgun (WGS) entry which is preliminary data.</text>
</comment>
<dbReference type="EMBL" id="WNKQ01000008">
    <property type="protein sequence ID" value="KAF5849917.1"/>
    <property type="molecule type" value="Genomic_DNA"/>
</dbReference>
<organism evidence="1 2">
    <name type="scientific">Cochliobolus sativus</name>
    <name type="common">Common root rot and spot blotch fungus</name>
    <name type="synonym">Bipolaris sorokiniana</name>
    <dbReference type="NCBI Taxonomy" id="45130"/>
    <lineage>
        <taxon>Eukaryota</taxon>
        <taxon>Fungi</taxon>
        <taxon>Dikarya</taxon>
        <taxon>Ascomycota</taxon>
        <taxon>Pezizomycotina</taxon>
        <taxon>Dothideomycetes</taxon>
        <taxon>Pleosporomycetidae</taxon>
        <taxon>Pleosporales</taxon>
        <taxon>Pleosporineae</taxon>
        <taxon>Pleosporaceae</taxon>
        <taxon>Bipolaris</taxon>
    </lineage>
</organism>
<reference evidence="1" key="1">
    <citation type="submission" date="2019-11" db="EMBL/GenBank/DDBJ databases">
        <title>Bipolaris sorokiniana Genome sequencing.</title>
        <authorList>
            <person name="Wang H."/>
        </authorList>
    </citation>
    <scope>NUCLEOTIDE SEQUENCE</scope>
</reference>
<protein>
    <submittedName>
        <fullName evidence="1">Uncharacterized protein</fullName>
    </submittedName>
</protein>
<proteinExistence type="predicted"/>
<evidence type="ECO:0000313" key="2">
    <source>
        <dbReference type="Proteomes" id="UP000624244"/>
    </source>
</evidence>
<evidence type="ECO:0000313" key="1">
    <source>
        <dbReference type="EMBL" id="KAF5849917.1"/>
    </source>
</evidence>
<sequence length="400" mass="44178">MPQFACLGQLLLCTRYQTPYLGPLAYARHPRLDAHDIMALCFACHFATDRFVPIPLTCHTQTAQPSPPANLRRCMCVRNYYLDTKYLLTYTTYSNYNFMPLSRSLTMPGILFDLQITLLHVGPLIAILLRANPAHDTLTARPSGKTFCPPTTGNAQHPESSANPIYRPPLFPVMSHPPCLLLWSPILAHVATEPRSIALACWGETVEIYACVPFSLALPATSNLGHVRAKRQVGPPAALSALPYLASLRTVFQFLNNGTLPLVVITLQRPVTALDLCSARSDSALPHWSISRMSTSAQPHQFSDTSGFHGYVYEIFDRRSACDSIRERTMLSPMASFGKSGRYSPDPILHVYLPALQPSSYASVVAFAVCQGSTSHVYLLTSATYTDRPSLHVMLYHPAV</sequence>
<gene>
    <name evidence="1" type="ORF">GGP41_005300</name>
</gene>
<dbReference type="AlphaFoldDB" id="A0A8H6DVY1"/>
<name>A0A8H6DVY1_COCSA</name>
<dbReference type="Proteomes" id="UP000624244">
    <property type="component" value="Unassembled WGS sequence"/>
</dbReference>